<evidence type="ECO:0000259" key="6">
    <source>
        <dbReference type="Pfam" id="PF00135"/>
    </source>
</evidence>
<sequence>MGQVPSVEKISEKTTVTLPGKGTLTGLTIKEEGTNKPLTNRFCGVRYALPPTGEYRWKRPRPIPADYDYSNDYLLDFPKQGAQPPLPMKELINVRAGSNTTEDITYLNIWVPASEKNKPEGGWPVLVWFHGGWLQYGKANHSINFDPRDLQNDERFDLNYIIVVPGYRVSLFGFLGSKELLEEDPFNSNFGFWDQRAAIEWTYDHISHFGGNPEKISVGGRSAGSYSTFFQLSYELYHPEDRQIIKQVSLVSNALTVQPKGIDELQLQFDEVVAKLGIDPSLSGPQKLAKLREIPHTDLESLVEKLNLHTFRAFTEGNFISPSMLKDIQSGHYGALCAKKGIRLVIGEVGNEPLVYANLNTPTTLQGLRLQLQNYYPSKVIDAILEAYPKVDPELEKTDPEQFKHEIWKVYGDIVSDLQVCVSLRGFIKRLVDGGFPLSNIYRYRIDFRPQCLDKYVKPEDGVPHSAENHLWFYAKLDGFLPEEEPKIQNFLIPFTQFYNFKPVDWDNSKIDSYRYFAADGETYVKDDEFWDWGMKISDAVYKAELGP</sequence>
<dbReference type="Proteomes" id="UP000189513">
    <property type="component" value="Unassembled WGS sequence"/>
</dbReference>
<evidence type="ECO:0000256" key="5">
    <source>
        <dbReference type="RuleBase" id="RU361235"/>
    </source>
</evidence>
<comment type="similarity">
    <text evidence="2 5">Belongs to the type-B carboxylesterase/lipase family.</text>
</comment>
<dbReference type="InterPro" id="IPR029058">
    <property type="entry name" value="AB_hydrolase_fold"/>
</dbReference>
<evidence type="ECO:0000256" key="4">
    <source>
        <dbReference type="ARBA" id="ARBA00022963"/>
    </source>
</evidence>
<dbReference type="Gene3D" id="3.40.50.1820">
    <property type="entry name" value="alpha/beta hydrolase"/>
    <property type="match status" value="1"/>
</dbReference>
<dbReference type="EMBL" id="MPUK01000003">
    <property type="protein sequence ID" value="ONH68238.1"/>
    <property type="molecule type" value="Genomic_DNA"/>
</dbReference>
<dbReference type="SUPFAM" id="SSF53474">
    <property type="entry name" value="alpha/beta-Hydrolases"/>
    <property type="match status" value="1"/>
</dbReference>
<comment type="catalytic activity">
    <reaction evidence="1">
        <text>a triacylglycerol + H2O = a diacylglycerol + a fatty acid + H(+)</text>
        <dbReference type="Rhea" id="RHEA:12044"/>
        <dbReference type="ChEBI" id="CHEBI:15377"/>
        <dbReference type="ChEBI" id="CHEBI:15378"/>
        <dbReference type="ChEBI" id="CHEBI:17855"/>
        <dbReference type="ChEBI" id="CHEBI:18035"/>
        <dbReference type="ChEBI" id="CHEBI:28868"/>
        <dbReference type="EC" id="3.1.1.3"/>
    </reaction>
</comment>
<dbReference type="EC" id="3.1.1.-" evidence="5"/>
<name>A0A1V2L8L2_CYBFA</name>
<keyword evidence="4" id="KW-0442">Lipid degradation</keyword>
<feature type="domain" description="Carboxylesterase type B" evidence="6">
    <location>
        <begin position="14"/>
        <end position="477"/>
    </location>
</feature>
<keyword evidence="8" id="KW-1185">Reference proteome</keyword>
<evidence type="ECO:0000256" key="3">
    <source>
        <dbReference type="ARBA" id="ARBA00022801"/>
    </source>
</evidence>
<gene>
    <name evidence="7" type="ORF">BON22_2198</name>
</gene>
<comment type="caution">
    <text evidence="7">The sequence shown here is derived from an EMBL/GenBank/DDBJ whole genome shotgun (WGS) entry which is preliminary data.</text>
</comment>
<dbReference type="STRING" id="36022.A0A1V2L8L2"/>
<dbReference type="PANTHER" id="PTHR43142:SF8">
    <property type="entry name" value="CARBOXYLIC ESTER HYDROLASE"/>
    <property type="match status" value="1"/>
</dbReference>
<dbReference type="OMA" id="RIMLGEC"/>
<dbReference type="AlphaFoldDB" id="A0A1V2L8L2"/>
<organism evidence="7 8">
    <name type="scientific">Cyberlindnera fabianii</name>
    <name type="common">Yeast</name>
    <name type="synonym">Hansenula fabianii</name>
    <dbReference type="NCBI Taxonomy" id="36022"/>
    <lineage>
        <taxon>Eukaryota</taxon>
        <taxon>Fungi</taxon>
        <taxon>Dikarya</taxon>
        <taxon>Ascomycota</taxon>
        <taxon>Saccharomycotina</taxon>
        <taxon>Saccharomycetes</taxon>
        <taxon>Phaffomycetales</taxon>
        <taxon>Phaffomycetaceae</taxon>
        <taxon>Cyberlindnera</taxon>
    </lineage>
</organism>
<keyword evidence="3 5" id="KW-0378">Hydrolase</keyword>
<evidence type="ECO:0000313" key="8">
    <source>
        <dbReference type="Proteomes" id="UP000189513"/>
    </source>
</evidence>
<proteinExistence type="inferred from homology"/>
<dbReference type="InterPro" id="IPR002018">
    <property type="entry name" value="CarbesteraseB"/>
</dbReference>
<dbReference type="GO" id="GO:0016042">
    <property type="term" value="P:lipid catabolic process"/>
    <property type="evidence" value="ECO:0007669"/>
    <property type="project" value="UniProtKB-KW"/>
</dbReference>
<accession>A0A1V2L8L2</accession>
<dbReference type="PANTHER" id="PTHR43142">
    <property type="entry name" value="CARBOXYLIC ESTER HYDROLASE"/>
    <property type="match status" value="1"/>
</dbReference>
<reference evidence="8" key="1">
    <citation type="journal article" date="2017" name="Genome Announc.">
        <title>Genome sequences of Cyberlindnera fabianii 65, Pichia kudriavzevii 129, and Saccharomyces cerevisiae 131 isolated from fermented masau fruits in Zimbabwe.</title>
        <authorList>
            <person name="van Rijswijck I.M.H."/>
            <person name="Derks M.F.L."/>
            <person name="Abee T."/>
            <person name="de Ridder D."/>
            <person name="Smid E.J."/>
        </authorList>
    </citation>
    <scope>NUCLEOTIDE SEQUENCE [LARGE SCALE GENOMIC DNA]</scope>
    <source>
        <strain evidence="8">65</strain>
    </source>
</reference>
<keyword evidence="4" id="KW-0443">Lipid metabolism</keyword>
<dbReference type="InterPro" id="IPR019826">
    <property type="entry name" value="Carboxylesterase_B_AS"/>
</dbReference>
<dbReference type="GO" id="GO:0004806">
    <property type="term" value="F:triacylglycerol lipase activity"/>
    <property type="evidence" value="ECO:0007669"/>
    <property type="project" value="UniProtKB-EC"/>
</dbReference>
<protein>
    <recommendedName>
        <fullName evidence="5">Carboxylic ester hydrolase</fullName>
        <ecNumber evidence="5">3.1.1.-</ecNumber>
    </recommendedName>
</protein>
<evidence type="ECO:0000256" key="1">
    <source>
        <dbReference type="ARBA" id="ARBA00001024"/>
    </source>
</evidence>
<dbReference type="VEuPathDB" id="FungiDB:BON22_2198"/>
<evidence type="ECO:0000313" key="7">
    <source>
        <dbReference type="EMBL" id="ONH68238.1"/>
    </source>
</evidence>
<dbReference type="PROSITE" id="PS00122">
    <property type="entry name" value="CARBOXYLESTERASE_B_1"/>
    <property type="match status" value="1"/>
</dbReference>
<dbReference type="Pfam" id="PF00135">
    <property type="entry name" value="COesterase"/>
    <property type="match status" value="1"/>
</dbReference>
<evidence type="ECO:0000256" key="2">
    <source>
        <dbReference type="ARBA" id="ARBA00005964"/>
    </source>
</evidence>